<dbReference type="Gene3D" id="1.10.10.10">
    <property type="entry name" value="Winged helix-like DNA-binding domain superfamily/Winged helix DNA-binding domain"/>
    <property type="match status" value="1"/>
</dbReference>
<keyword evidence="2" id="KW-0238">DNA-binding</keyword>
<keyword evidence="3" id="KW-0804">Transcription</keyword>
<dbReference type="InterPro" id="IPR011711">
    <property type="entry name" value="GntR_C"/>
</dbReference>
<proteinExistence type="predicted"/>
<organism evidence="5 6">
    <name type="scientific">Arthrobacter citreus</name>
    <dbReference type="NCBI Taxonomy" id="1670"/>
    <lineage>
        <taxon>Bacteria</taxon>
        <taxon>Bacillati</taxon>
        <taxon>Actinomycetota</taxon>
        <taxon>Actinomycetes</taxon>
        <taxon>Micrococcales</taxon>
        <taxon>Micrococcaceae</taxon>
        <taxon>Arthrobacter</taxon>
    </lineage>
</organism>
<dbReference type="RefSeq" id="WP_342023906.1">
    <property type="nucleotide sequence ID" value="NZ_CP151657.1"/>
</dbReference>
<evidence type="ECO:0000256" key="1">
    <source>
        <dbReference type="ARBA" id="ARBA00023015"/>
    </source>
</evidence>
<accession>A0ABZ3A0Z6</accession>
<dbReference type="SUPFAM" id="SSF46785">
    <property type="entry name" value="Winged helix' DNA-binding domain"/>
    <property type="match status" value="1"/>
</dbReference>
<evidence type="ECO:0000313" key="5">
    <source>
        <dbReference type="EMBL" id="WZP16262.1"/>
    </source>
</evidence>
<dbReference type="EMBL" id="CP151657">
    <property type="protein sequence ID" value="WZP16262.1"/>
    <property type="molecule type" value="Genomic_DNA"/>
</dbReference>
<dbReference type="InterPro" id="IPR036390">
    <property type="entry name" value="WH_DNA-bd_sf"/>
</dbReference>
<dbReference type="InterPro" id="IPR008920">
    <property type="entry name" value="TF_FadR/GntR_C"/>
</dbReference>
<evidence type="ECO:0000256" key="2">
    <source>
        <dbReference type="ARBA" id="ARBA00023125"/>
    </source>
</evidence>
<evidence type="ECO:0000313" key="6">
    <source>
        <dbReference type="Proteomes" id="UP001448858"/>
    </source>
</evidence>
<protein>
    <submittedName>
        <fullName evidence="5">FadR/GntR family transcriptional regulator</fullName>
    </submittedName>
</protein>
<dbReference type="CDD" id="cd07377">
    <property type="entry name" value="WHTH_GntR"/>
    <property type="match status" value="1"/>
</dbReference>
<name>A0ABZ3A0Z6_9MICC</name>
<gene>
    <name evidence="5" type="ORF">AAE021_01335</name>
</gene>
<dbReference type="PANTHER" id="PTHR43537:SF5">
    <property type="entry name" value="UXU OPERON TRANSCRIPTIONAL REGULATOR"/>
    <property type="match status" value="1"/>
</dbReference>
<dbReference type="Pfam" id="PF07729">
    <property type="entry name" value="FCD"/>
    <property type="match status" value="1"/>
</dbReference>
<dbReference type="Gene3D" id="1.20.120.530">
    <property type="entry name" value="GntR ligand-binding domain-like"/>
    <property type="match status" value="1"/>
</dbReference>
<keyword evidence="1" id="KW-0805">Transcription regulation</keyword>
<evidence type="ECO:0000256" key="3">
    <source>
        <dbReference type="ARBA" id="ARBA00023163"/>
    </source>
</evidence>
<dbReference type="SUPFAM" id="SSF48008">
    <property type="entry name" value="GntR ligand-binding domain-like"/>
    <property type="match status" value="1"/>
</dbReference>
<evidence type="ECO:0000259" key="4">
    <source>
        <dbReference type="PROSITE" id="PS50949"/>
    </source>
</evidence>
<sequence>MMRKTLVDTVADLLLDRIIAGEIRPGSALPSEADIAAESSVSRLTVREALKALRAQNVVSVQRGRGTYVNAPEEWTSLDAMIRAAAFGKGRNNTSVQLLEVRRMIETGAAALAAVRHTEDDLKLLRGHLQRMVEASDARDVDRFVAADIAFHDVILRASGNMLVPAMYLPLGRLLSAGRRETSAVPEIQEHAILMHRAIYDALASGNAEDARVAMDNHMNQTHEDLVHYVIGDDAVATAGS</sequence>
<dbReference type="PRINTS" id="PR00035">
    <property type="entry name" value="HTHGNTR"/>
</dbReference>
<feature type="domain" description="HTH gntR-type" evidence="4">
    <location>
        <begin position="4"/>
        <end position="72"/>
    </location>
</feature>
<dbReference type="InterPro" id="IPR036388">
    <property type="entry name" value="WH-like_DNA-bd_sf"/>
</dbReference>
<dbReference type="PROSITE" id="PS50949">
    <property type="entry name" value="HTH_GNTR"/>
    <property type="match status" value="1"/>
</dbReference>
<dbReference type="Pfam" id="PF00392">
    <property type="entry name" value="GntR"/>
    <property type="match status" value="1"/>
</dbReference>
<dbReference type="Proteomes" id="UP001448858">
    <property type="component" value="Chromosome"/>
</dbReference>
<dbReference type="SMART" id="SM00345">
    <property type="entry name" value="HTH_GNTR"/>
    <property type="match status" value="1"/>
</dbReference>
<dbReference type="PANTHER" id="PTHR43537">
    <property type="entry name" value="TRANSCRIPTIONAL REGULATOR, GNTR FAMILY"/>
    <property type="match status" value="1"/>
</dbReference>
<dbReference type="SMART" id="SM00895">
    <property type="entry name" value="FCD"/>
    <property type="match status" value="1"/>
</dbReference>
<reference evidence="5 6" key="1">
    <citation type="submission" date="2024-04" db="EMBL/GenBank/DDBJ databases">
        <title>Arthrobacter sp. from Plains bison fecal sample.</title>
        <authorList>
            <person name="Ruzzini A."/>
        </authorList>
    </citation>
    <scope>NUCLEOTIDE SEQUENCE [LARGE SCALE GENOMIC DNA]</scope>
    <source>
        <strain evidence="5 6">EINP1</strain>
    </source>
</reference>
<keyword evidence="6" id="KW-1185">Reference proteome</keyword>
<dbReference type="InterPro" id="IPR000524">
    <property type="entry name" value="Tscrpt_reg_HTH_GntR"/>
</dbReference>